<keyword evidence="1 2" id="KW-0807">Transducer</keyword>
<dbReference type="RefSeq" id="WP_184026514.1">
    <property type="nucleotide sequence ID" value="NZ_JACIJJ010000002.1"/>
</dbReference>
<gene>
    <name evidence="5" type="ORF">FHR19_001506</name>
</gene>
<dbReference type="EMBL" id="JACIJJ010000002">
    <property type="protein sequence ID" value="MBB5698161.1"/>
    <property type="molecule type" value="Genomic_DNA"/>
</dbReference>
<dbReference type="PANTHER" id="PTHR32089">
    <property type="entry name" value="METHYL-ACCEPTING CHEMOTAXIS PROTEIN MCPB"/>
    <property type="match status" value="1"/>
</dbReference>
<dbReference type="AlphaFoldDB" id="A0A7W9EJ26"/>
<dbReference type="GO" id="GO:0007165">
    <property type="term" value="P:signal transduction"/>
    <property type="evidence" value="ECO:0007669"/>
    <property type="project" value="UniProtKB-KW"/>
</dbReference>
<reference evidence="5 6" key="1">
    <citation type="submission" date="2020-08" db="EMBL/GenBank/DDBJ databases">
        <title>Genomic Encyclopedia of Type Strains, Phase IV (KMG-IV): sequencing the most valuable type-strain genomes for metagenomic binning, comparative biology and taxonomic classification.</title>
        <authorList>
            <person name="Goeker M."/>
        </authorList>
    </citation>
    <scope>NUCLEOTIDE SEQUENCE [LARGE SCALE GENOMIC DNA]</scope>
    <source>
        <strain evidence="5 6">DSM 27244</strain>
    </source>
</reference>
<evidence type="ECO:0000313" key="6">
    <source>
        <dbReference type="Proteomes" id="UP000557739"/>
    </source>
</evidence>
<feature type="domain" description="Methyl-accepting transducer" evidence="4">
    <location>
        <begin position="358"/>
        <end position="580"/>
    </location>
</feature>
<keyword evidence="3" id="KW-0812">Transmembrane</keyword>
<dbReference type="InterPro" id="IPR004089">
    <property type="entry name" value="MCPsignal_dom"/>
</dbReference>
<dbReference type="Gene3D" id="1.10.287.950">
    <property type="entry name" value="Methyl-accepting chemotaxis protein"/>
    <property type="match status" value="1"/>
</dbReference>
<keyword evidence="3" id="KW-1133">Transmembrane helix</keyword>
<dbReference type="PANTHER" id="PTHR32089:SF112">
    <property type="entry name" value="LYSOZYME-LIKE PROTEIN-RELATED"/>
    <property type="match status" value="1"/>
</dbReference>
<dbReference type="Proteomes" id="UP000557739">
    <property type="component" value="Unassembled WGS sequence"/>
</dbReference>
<keyword evidence="3" id="KW-0472">Membrane</keyword>
<name>A0A7W9EJ26_9SPHN</name>
<organism evidence="5 6">
    <name type="scientific">Sphingomonas yantingensis</name>
    <dbReference type="NCBI Taxonomy" id="1241761"/>
    <lineage>
        <taxon>Bacteria</taxon>
        <taxon>Pseudomonadati</taxon>
        <taxon>Pseudomonadota</taxon>
        <taxon>Alphaproteobacteria</taxon>
        <taxon>Sphingomonadales</taxon>
        <taxon>Sphingomonadaceae</taxon>
        <taxon>Sphingomonas</taxon>
    </lineage>
</organism>
<keyword evidence="6" id="KW-1185">Reference proteome</keyword>
<evidence type="ECO:0000256" key="3">
    <source>
        <dbReference type="SAM" id="Phobius"/>
    </source>
</evidence>
<comment type="caution">
    <text evidence="5">The sequence shown here is derived from an EMBL/GenBank/DDBJ whole genome shotgun (WGS) entry which is preliminary data.</text>
</comment>
<dbReference type="Pfam" id="PF00015">
    <property type="entry name" value="MCPsignal"/>
    <property type="match status" value="1"/>
</dbReference>
<proteinExistence type="predicted"/>
<protein>
    <submittedName>
        <fullName evidence="5">Methyl-accepting chemotaxis protein</fullName>
    </submittedName>
</protein>
<evidence type="ECO:0000313" key="5">
    <source>
        <dbReference type="EMBL" id="MBB5698161.1"/>
    </source>
</evidence>
<feature type="transmembrane region" description="Helical" evidence="3">
    <location>
        <begin position="243"/>
        <end position="263"/>
    </location>
</feature>
<accession>A0A7W9EJ26</accession>
<evidence type="ECO:0000256" key="2">
    <source>
        <dbReference type="PROSITE-ProRule" id="PRU00284"/>
    </source>
</evidence>
<sequence length="615" mass="65452">MSATITALLYALIALAIVTAVIATTFLTWQADRDANRIAAATVAGAIDRERSRISNETYINAVWDDAADHAYGAMDARWVQSQWGTPIGRGYVIDAAGRTLFGHIPEGPAPPLDRMIEPAMLKTLLARLPATEAEVRARRDAQVLIGRFGGRPALIGFSPIVREKGPVRLDRRIYRIFVDVRALDDAVLAEWSQGFGLKGLGWREAGASADDDASTLIRDWRGRLLGVIVWQRLVPAIIALRSMLPVLALCLFAFVAIGAAVIRRVRRLNDRLAERTAAALAAADGEQAARVAAEAAQDAAERALHAAEAARRAGEREAERRLADALRHRSELARSTTLIADQLERTIGALIGSLREVADALDDSADQTLLTVVDQQQRAEAADAVAADASEATASLLDGMRILAADAELIASEAERSAEATIEAAGHSATVQSANAALVRTVALIEESSDRIATLSQATNLLALNAALEAARAGENGRGFAVVAQEVRNFSQATAVTTREIAARVAEIGTATHAAVRMSDALNAALDTLAASASQTVHSATQQHRTSADIRGTIGAIETSTTSLRQTFRALIDTFERTEAAARETRSISAAVRSRTQALQSECDRVVALLRGAA</sequence>
<evidence type="ECO:0000256" key="1">
    <source>
        <dbReference type="ARBA" id="ARBA00023224"/>
    </source>
</evidence>
<evidence type="ECO:0000259" key="4">
    <source>
        <dbReference type="PROSITE" id="PS50111"/>
    </source>
</evidence>
<dbReference type="GO" id="GO:0016020">
    <property type="term" value="C:membrane"/>
    <property type="evidence" value="ECO:0007669"/>
    <property type="project" value="InterPro"/>
</dbReference>
<dbReference type="SMART" id="SM00283">
    <property type="entry name" value="MA"/>
    <property type="match status" value="1"/>
</dbReference>
<dbReference type="PROSITE" id="PS50111">
    <property type="entry name" value="CHEMOTAXIS_TRANSDUC_2"/>
    <property type="match status" value="1"/>
</dbReference>
<dbReference type="SUPFAM" id="SSF58104">
    <property type="entry name" value="Methyl-accepting chemotaxis protein (MCP) signaling domain"/>
    <property type="match status" value="1"/>
</dbReference>